<feature type="compositionally biased region" description="Basic residues" evidence="33">
    <location>
        <begin position="920"/>
        <end position="933"/>
    </location>
</feature>
<evidence type="ECO:0000256" key="22">
    <source>
        <dbReference type="ARBA" id="ARBA00023136"/>
    </source>
</evidence>
<keyword evidence="19" id="KW-1133">Transmembrane helix</keyword>
<comment type="pathway">
    <text evidence="7">Glycan metabolism; heparan sulfate biosynthesis.</text>
</comment>
<feature type="region of interest" description="Disordered" evidence="33">
    <location>
        <begin position="39"/>
        <end position="159"/>
    </location>
</feature>
<keyword evidence="16" id="KW-0227">DNA damage</keyword>
<dbReference type="FunFam" id="3.40.1620.30:FF:000001">
    <property type="entry name" value="Essential meiotic structure-specific endonuclease 1"/>
    <property type="match status" value="1"/>
</dbReference>
<dbReference type="EC" id="2.4.2.26" evidence="10"/>
<accession>A0AA41NAQ9</accession>
<keyword evidence="17" id="KW-0460">Magnesium</keyword>
<comment type="catalytic activity">
    <reaction evidence="32">
        <text>UDP-alpha-D-xylose + L-seryl-[protein] = 3-O-(beta-D-xylosyl)-L-seryl-[protein] + UDP + H(+)</text>
        <dbReference type="Rhea" id="RHEA:50192"/>
        <dbReference type="Rhea" id="RHEA-COMP:9863"/>
        <dbReference type="Rhea" id="RHEA-COMP:12567"/>
        <dbReference type="ChEBI" id="CHEBI:15378"/>
        <dbReference type="ChEBI" id="CHEBI:29999"/>
        <dbReference type="ChEBI" id="CHEBI:57632"/>
        <dbReference type="ChEBI" id="CHEBI:58223"/>
        <dbReference type="ChEBI" id="CHEBI:132085"/>
        <dbReference type="EC" id="2.4.2.26"/>
    </reaction>
</comment>
<keyword evidence="36" id="KW-1185">Reference proteome</keyword>
<evidence type="ECO:0000256" key="15">
    <source>
        <dbReference type="ARBA" id="ARBA00022723"/>
    </source>
</evidence>
<comment type="function">
    <text evidence="31">Catalyzes the first step in the biosynthesis of chondroitin sulfate, heparan sulfate and dermatan sulfate proteoglycans, such as DCN. Transfers D-xylose from UDP-D-xylose to specific serine residues of the core protein.</text>
</comment>
<comment type="pathway">
    <text evidence="6">Glycan metabolism; chondroitin sulfate biosynthesis.</text>
</comment>
<dbReference type="PROSITE" id="PS00455">
    <property type="entry name" value="AMP_BINDING"/>
    <property type="match status" value="1"/>
</dbReference>
<evidence type="ECO:0000256" key="23">
    <source>
        <dbReference type="ARBA" id="ARBA00023157"/>
    </source>
</evidence>
<dbReference type="Pfam" id="PF02732">
    <property type="entry name" value="ERCC4"/>
    <property type="match status" value="1"/>
</dbReference>
<evidence type="ECO:0000256" key="1">
    <source>
        <dbReference type="ARBA" id="ARBA00001936"/>
    </source>
</evidence>
<comment type="subcellular location">
    <subcellularLocation>
        <location evidence="4">Golgi apparatus membrane</location>
        <topology evidence="4">Single-pass type II membrane protein</topology>
    </subcellularLocation>
    <subcellularLocation>
        <location evidence="3">Nucleus</location>
    </subcellularLocation>
    <subcellularLocation>
        <location evidence="5">Secreted</location>
    </subcellularLocation>
</comment>
<keyword evidence="18" id="KW-0735">Signal-anchor</keyword>
<keyword evidence="24" id="KW-0233">DNA recombination</keyword>
<proteinExistence type="inferred from homology"/>
<dbReference type="Gene3D" id="1.10.150.670">
    <property type="entry name" value="Crossover junction endonuclease EME1, DNA-binding domain"/>
    <property type="match status" value="1"/>
</dbReference>
<evidence type="ECO:0000256" key="5">
    <source>
        <dbReference type="ARBA" id="ARBA00004613"/>
    </source>
</evidence>
<keyword evidence="11" id="KW-0964">Secreted</keyword>
<evidence type="ECO:0000256" key="30">
    <source>
        <dbReference type="ARBA" id="ARBA00041721"/>
    </source>
</evidence>
<dbReference type="PANTHER" id="PTHR46025">
    <property type="entry name" value="XYLOSYLTRANSFERASE OXT"/>
    <property type="match status" value="1"/>
</dbReference>
<dbReference type="Pfam" id="PF21292">
    <property type="entry name" value="EME1-MUS81_C"/>
    <property type="match status" value="1"/>
</dbReference>
<dbReference type="Pfam" id="PF12529">
    <property type="entry name" value="Xylo_C"/>
    <property type="match status" value="1"/>
</dbReference>
<keyword evidence="12" id="KW-0328">Glycosyltransferase</keyword>
<dbReference type="GO" id="GO:0003677">
    <property type="term" value="F:DNA binding"/>
    <property type="evidence" value="ECO:0007669"/>
    <property type="project" value="InterPro"/>
</dbReference>
<dbReference type="GO" id="GO:0030158">
    <property type="term" value="F:protein xylosyltransferase activity"/>
    <property type="evidence" value="ECO:0007669"/>
    <property type="project" value="UniProtKB-EC"/>
</dbReference>
<evidence type="ECO:0000256" key="18">
    <source>
        <dbReference type="ARBA" id="ARBA00022968"/>
    </source>
</evidence>
<evidence type="ECO:0000256" key="28">
    <source>
        <dbReference type="ARBA" id="ARBA00023242"/>
    </source>
</evidence>
<keyword evidence="14" id="KW-0812">Transmembrane</keyword>
<dbReference type="InterPro" id="IPR043086">
    <property type="entry name" value="EME1_nucdom_sub1"/>
</dbReference>
<feature type="compositionally biased region" description="Basic residues" evidence="33">
    <location>
        <begin position="73"/>
        <end position="82"/>
    </location>
</feature>
<dbReference type="GO" id="GO:0006629">
    <property type="term" value="P:lipid metabolic process"/>
    <property type="evidence" value="ECO:0007669"/>
    <property type="project" value="UniProtKB-KW"/>
</dbReference>
<dbReference type="GO" id="GO:0006310">
    <property type="term" value="P:DNA recombination"/>
    <property type="evidence" value="ECO:0007669"/>
    <property type="project" value="UniProtKB-KW"/>
</dbReference>
<evidence type="ECO:0000256" key="9">
    <source>
        <dbReference type="ARBA" id="ARBA00011245"/>
    </source>
</evidence>
<dbReference type="GO" id="GO:0005634">
    <property type="term" value="C:nucleus"/>
    <property type="evidence" value="ECO:0007669"/>
    <property type="project" value="UniProtKB-SubCell"/>
</dbReference>
<dbReference type="FunFam" id="4.10.800.30:FF:000002">
    <property type="entry name" value="Essential meiotic structure-specific endonuclease 1"/>
    <property type="match status" value="1"/>
</dbReference>
<dbReference type="GO" id="GO:0046872">
    <property type="term" value="F:metal ion binding"/>
    <property type="evidence" value="ECO:0007669"/>
    <property type="project" value="UniProtKB-KW"/>
</dbReference>
<comment type="similarity">
    <text evidence="8">Belongs to the glycosyltransferase 14 family. XylT subfamily.</text>
</comment>
<evidence type="ECO:0000256" key="13">
    <source>
        <dbReference type="ARBA" id="ARBA00022679"/>
    </source>
</evidence>
<reference evidence="35" key="1">
    <citation type="submission" date="2020-03" db="EMBL/GenBank/DDBJ databases">
        <title>Studies in the Genomics of Life Span.</title>
        <authorList>
            <person name="Glass D."/>
        </authorList>
    </citation>
    <scope>NUCLEOTIDE SEQUENCE</scope>
    <source>
        <strain evidence="35">SUZIE</strain>
        <tissue evidence="35">Muscle</tissue>
    </source>
</reference>
<dbReference type="SUPFAM" id="SSF56801">
    <property type="entry name" value="Acetyl-CoA synthetase-like"/>
    <property type="match status" value="1"/>
</dbReference>
<dbReference type="InterPro" id="IPR043087">
    <property type="entry name" value="Eme1_nucdom_sub2"/>
</dbReference>
<keyword evidence="27" id="KW-0464">Manganese</keyword>
<evidence type="ECO:0000256" key="17">
    <source>
        <dbReference type="ARBA" id="ARBA00022842"/>
    </source>
</evidence>
<keyword evidence="21" id="KW-0443">Lipid metabolism</keyword>
<dbReference type="GO" id="GO:0050650">
    <property type="term" value="P:chondroitin sulfate proteoglycan biosynthetic process"/>
    <property type="evidence" value="ECO:0007669"/>
    <property type="project" value="TreeGrafter"/>
</dbReference>
<keyword evidence="22" id="KW-0472">Membrane</keyword>
<keyword evidence="23" id="KW-1015">Disulfide bond</keyword>
<evidence type="ECO:0000256" key="3">
    <source>
        <dbReference type="ARBA" id="ARBA00004123"/>
    </source>
</evidence>
<feature type="compositionally biased region" description="Basic and acidic residues" evidence="33">
    <location>
        <begin position="53"/>
        <end position="65"/>
    </location>
</feature>
<dbReference type="PANTHER" id="PTHR46025:SF1">
    <property type="entry name" value="XYLOSYLTRANSFERASE 2"/>
    <property type="match status" value="1"/>
</dbReference>
<evidence type="ECO:0000256" key="10">
    <source>
        <dbReference type="ARBA" id="ARBA00011972"/>
    </source>
</evidence>
<dbReference type="Gene3D" id="3.40.1620.30">
    <property type="entry name" value="ERCC4, Mus81-Eme1 complex, nuclease domain, subdomain 1"/>
    <property type="match status" value="1"/>
</dbReference>
<evidence type="ECO:0000256" key="32">
    <source>
        <dbReference type="ARBA" id="ARBA00047847"/>
    </source>
</evidence>
<feature type="region of interest" description="Disordered" evidence="33">
    <location>
        <begin position="915"/>
        <end position="946"/>
    </location>
</feature>
<feature type="domain" description="ERCC4" evidence="34">
    <location>
        <begin position="803"/>
        <end position="1059"/>
    </location>
</feature>
<evidence type="ECO:0000256" key="25">
    <source>
        <dbReference type="ARBA" id="ARBA00023180"/>
    </source>
</evidence>
<comment type="caution">
    <text evidence="35">The sequence shown here is derived from an EMBL/GenBank/DDBJ whole genome shotgun (WGS) entry which is preliminary data.</text>
</comment>
<dbReference type="Gene3D" id="3.40.50.980">
    <property type="match status" value="2"/>
</dbReference>
<comment type="cofactor">
    <cofactor evidence="1">
        <name>Mn(2+)</name>
        <dbReference type="ChEBI" id="CHEBI:29035"/>
    </cofactor>
</comment>
<evidence type="ECO:0000256" key="7">
    <source>
        <dbReference type="ARBA" id="ARBA00005093"/>
    </source>
</evidence>
<dbReference type="GO" id="GO:0000139">
    <property type="term" value="C:Golgi membrane"/>
    <property type="evidence" value="ECO:0007669"/>
    <property type="project" value="UniProtKB-SubCell"/>
</dbReference>
<evidence type="ECO:0000256" key="21">
    <source>
        <dbReference type="ARBA" id="ARBA00023098"/>
    </source>
</evidence>
<keyword evidence="13" id="KW-0808">Transferase</keyword>
<comment type="cofactor">
    <cofactor evidence="2">
        <name>Mg(2+)</name>
        <dbReference type="ChEBI" id="CHEBI:18420"/>
    </cofactor>
</comment>
<dbReference type="GO" id="GO:0005576">
    <property type="term" value="C:extracellular region"/>
    <property type="evidence" value="ECO:0007669"/>
    <property type="project" value="UniProtKB-SubCell"/>
</dbReference>
<dbReference type="GO" id="GO:0015012">
    <property type="term" value="P:heparan sulfate proteoglycan biosynthetic process"/>
    <property type="evidence" value="ECO:0007669"/>
    <property type="project" value="TreeGrafter"/>
</dbReference>
<evidence type="ECO:0000256" key="11">
    <source>
        <dbReference type="ARBA" id="ARBA00022525"/>
    </source>
</evidence>
<evidence type="ECO:0000256" key="12">
    <source>
        <dbReference type="ARBA" id="ARBA00022676"/>
    </source>
</evidence>
<dbReference type="Pfam" id="PF02485">
    <property type="entry name" value="Branch"/>
    <property type="match status" value="1"/>
</dbReference>
<keyword evidence="20" id="KW-0333">Golgi apparatus</keyword>
<evidence type="ECO:0000256" key="16">
    <source>
        <dbReference type="ARBA" id="ARBA00022763"/>
    </source>
</evidence>
<evidence type="ECO:0000256" key="19">
    <source>
        <dbReference type="ARBA" id="ARBA00022989"/>
    </source>
</evidence>
<evidence type="ECO:0000313" key="36">
    <source>
        <dbReference type="Proteomes" id="UP001166674"/>
    </source>
</evidence>
<name>A0AA41NAQ9_SCICA</name>
<evidence type="ECO:0000256" key="29">
    <source>
        <dbReference type="ARBA" id="ARBA00039683"/>
    </source>
</evidence>
<dbReference type="InterPro" id="IPR000873">
    <property type="entry name" value="AMP-dep_synth/lig_dom"/>
</dbReference>
<dbReference type="Pfam" id="PF00501">
    <property type="entry name" value="AMP-binding"/>
    <property type="match status" value="1"/>
</dbReference>
<dbReference type="InterPro" id="IPR043538">
    <property type="entry name" value="XYLT"/>
</dbReference>
<gene>
    <name evidence="35" type="ORF">SUZIE_190165</name>
</gene>
<dbReference type="Gene3D" id="4.10.800.30">
    <property type="entry name" value="ERCC4, Mus81-Eme1 complex, nuclease domain, subdomain 2"/>
    <property type="match status" value="1"/>
</dbReference>
<evidence type="ECO:0000256" key="31">
    <source>
        <dbReference type="ARBA" id="ARBA00045793"/>
    </source>
</evidence>
<keyword evidence="15" id="KW-0479">Metal-binding</keyword>
<evidence type="ECO:0000256" key="6">
    <source>
        <dbReference type="ARBA" id="ARBA00004840"/>
    </source>
</evidence>
<evidence type="ECO:0000256" key="4">
    <source>
        <dbReference type="ARBA" id="ARBA00004323"/>
    </source>
</evidence>
<evidence type="ECO:0000256" key="27">
    <source>
        <dbReference type="ARBA" id="ARBA00023211"/>
    </source>
</evidence>
<dbReference type="InterPro" id="IPR024448">
    <property type="entry name" value="XylT_C"/>
</dbReference>
<keyword evidence="26" id="KW-0234">DNA repair</keyword>
<evidence type="ECO:0000256" key="24">
    <source>
        <dbReference type="ARBA" id="ARBA00023172"/>
    </source>
</evidence>
<dbReference type="InterPro" id="IPR042530">
    <property type="entry name" value="EME1/EME2_C"/>
</dbReference>
<dbReference type="InterPro" id="IPR020845">
    <property type="entry name" value="AMP-binding_CS"/>
</dbReference>
<evidence type="ECO:0000313" key="35">
    <source>
        <dbReference type="EMBL" id="MBZ3886881.1"/>
    </source>
</evidence>
<feature type="compositionally biased region" description="Low complexity" evidence="33">
    <location>
        <begin position="125"/>
        <end position="137"/>
    </location>
</feature>
<comment type="subunit">
    <text evidence="9">Monomer.</text>
</comment>
<evidence type="ECO:0000256" key="33">
    <source>
        <dbReference type="SAM" id="MobiDB-lite"/>
    </source>
</evidence>
<dbReference type="EMBL" id="JAATJV010411964">
    <property type="protein sequence ID" value="MBZ3886881.1"/>
    <property type="molecule type" value="Genomic_DNA"/>
</dbReference>
<dbReference type="GO" id="GO:0004518">
    <property type="term" value="F:nuclease activity"/>
    <property type="evidence" value="ECO:0007669"/>
    <property type="project" value="InterPro"/>
</dbReference>
<dbReference type="InterPro" id="IPR006166">
    <property type="entry name" value="ERCC4_domain"/>
</dbReference>
<keyword evidence="25" id="KW-0325">Glycoprotein</keyword>
<evidence type="ECO:0000256" key="20">
    <source>
        <dbReference type="ARBA" id="ARBA00023034"/>
    </source>
</evidence>
<evidence type="ECO:0000259" key="34">
    <source>
        <dbReference type="SMART" id="SM00891"/>
    </source>
</evidence>
<dbReference type="GO" id="GO:0006281">
    <property type="term" value="P:DNA repair"/>
    <property type="evidence" value="ECO:0007669"/>
    <property type="project" value="UniProtKB-KW"/>
</dbReference>
<protein>
    <recommendedName>
        <fullName evidence="29">Xylosyltransferase 2</fullName>
        <ecNumber evidence="10">2.4.2.26</ecNumber>
    </recommendedName>
    <alternativeName>
        <fullName evidence="30">Xylosyltransferase II</fullName>
    </alternativeName>
</protein>
<evidence type="ECO:0000256" key="8">
    <source>
        <dbReference type="ARBA" id="ARBA00010195"/>
    </source>
</evidence>
<dbReference type="InterPro" id="IPR003406">
    <property type="entry name" value="Glyco_trans_14"/>
</dbReference>
<sequence>MVASARVQKLVRRYKLAIATALAILLLQGLVVWSFSGLEEDEPSEKGRQRKPRPLDPGEGSKDTDSSAGRRGSAGRRHGRWRGRAESPGLPVAKVVRAVTSRHRASRRVPPAPPPEAPGRQNLSGAAAGEALVGAAGFPPHGDTGSVEGAPQPTDNGFTPKCEIVGKDALSALARASTKQCQQEIANVVCLHQAGSLMPKAVPRHCQLAGKMNPGIQWEEIRALPVDGPPVRIAYMLVVHGRAIRQLKRLLKAVYHEQHFFYIHVDKRSNYLHREVVELAQRYENVRVTPWRMVTIWGGASLLRMYLRSMRDLLEVPGWAWDFFINLSATDYPTRTNEELVAFLSKNRDKNFLKSHGRDNSRFIKKQGLDRLFHECDSHMWRLGERQIPSGIVVDGGSDWFVLTRSFVEYVAYTDDPLVAQLRQFYTYTLLPAESFFHTVLENSPACESLVDNNLRVTNWNRKLGCKCQYKHIVDWCGCSPNDFKPQDFLRLQQVSRPTFFARKFESTVNQEVLEILDFHLYGSYPPGTPALKAYWENTYDVADGPGGLSDVMLTAYTAFTRLGLRHAATAAPPPATSLCKFEPRGLPSSVHLYFYDDHFQGYLVTQAVQPSAQGPAETLEMWLMPQGSLKLLGRSDQASRLQSLEVGTEWDPKERLFRNFGGLLGPLDEPVAMQRWARGPNLTATVVWIDPTYIVATSYDITVDAETEVTQYKPPLSRPLRPGAWTIRLLQFWEPLGETHFLVLPLTFNRKLPLRKDDALWLHAGPPHNEYLEQSFQGLSGILNLPQPEPMEEAARRRTELTVLLQMEGGGQLLGALQSMECCCAIEAQAVPCSITWRRAGLAEDGEDWVEEQLILVLLLAEAFVSMIYNFKQGGPGSTEKGKDTLRGFITDVTARTAGKAVSLVVVDQEKSFRAQNPPRRRKQGAASKRVKEKQQRREPSAGPMVSRVDVEEALVDLQLHTEAQVRIVQSWKELADFACTFTKAVAEAPFKRLRDQTGFSFCLESDWAGGVKVDRSGRGLALVWRRQIQQLNRVSLEMASAVVGAYPSPRLLVQTHYIPDLPLKVSTDILGNCTVKQMVIEWILVSYRSNIPESSLGLPSGPKPRVYSQEVERTTPLPKGGLSYIRGHTSFPLINKTVGQCLDATVQRFPDREALVVLHEDIRLNFAQLKEEVDKAASGLLSIGLCKGDRLGMWGPNSYAWVLMQLATAQAGIILVSVNPAYQALELEYVLKKVGCKALVFPKQFKTQQYYNILKQICPELEKAEPGALKSESLPDLTTVISLDDPLPGTLLLDDVVAAGGTEQHLAQLQHTQQFLSCHDPINVQFTSGTTGSPKGATLSHYNIVNNSKMIGQRLKMHVKPPEEMRVVMPCPLYHCLGSVGGTMMCVMYGATLLLSSPSFNGKKALEAISKEKWALVDRLLMG</sequence>
<evidence type="ECO:0000256" key="14">
    <source>
        <dbReference type="ARBA" id="ARBA00022692"/>
    </source>
</evidence>
<dbReference type="Proteomes" id="UP001166674">
    <property type="component" value="Unassembled WGS sequence"/>
</dbReference>
<keyword evidence="28" id="KW-0539">Nucleus</keyword>
<organism evidence="35 36">
    <name type="scientific">Sciurus carolinensis</name>
    <name type="common">Eastern gray squirrel</name>
    <dbReference type="NCBI Taxonomy" id="30640"/>
    <lineage>
        <taxon>Eukaryota</taxon>
        <taxon>Metazoa</taxon>
        <taxon>Chordata</taxon>
        <taxon>Craniata</taxon>
        <taxon>Vertebrata</taxon>
        <taxon>Euteleostomi</taxon>
        <taxon>Mammalia</taxon>
        <taxon>Eutheria</taxon>
        <taxon>Euarchontoglires</taxon>
        <taxon>Glires</taxon>
        <taxon>Rodentia</taxon>
        <taxon>Sciuromorpha</taxon>
        <taxon>Sciuridae</taxon>
        <taxon>Sciurinae</taxon>
        <taxon>Sciurini</taxon>
        <taxon>Sciurus</taxon>
    </lineage>
</organism>
<evidence type="ECO:0000256" key="26">
    <source>
        <dbReference type="ARBA" id="ARBA00023204"/>
    </source>
</evidence>
<evidence type="ECO:0000256" key="2">
    <source>
        <dbReference type="ARBA" id="ARBA00001946"/>
    </source>
</evidence>
<dbReference type="SMART" id="SM00891">
    <property type="entry name" value="ERCC4"/>
    <property type="match status" value="1"/>
</dbReference>